<dbReference type="EMBL" id="CP054619">
    <property type="protein sequence ID" value="QKS50741.1"/>
    <property type="molecule type" value="Genomic_DNA"/>
</dbReference>
<dbReference type="STRING" id="286727.SAMN02982917_3367"/>
<organism evidence="2 3">
    <name type="scientific">Azospirillum oryzae</name>
    <dbReference type="NCBI Taxonomy" id="286727"/>
    <lineage>
        <taxon>Bacteria</taxon>
        <taxon>Pseudomonadati</taxon>
        <taxon>Pseudomonadota</taxon>
        <taxon>Alphaproteobacteria</taxon>
        <taxon>Rhodospirillales</taxon>
        <taxon>Azospirillaceae</taxon>
        <taxon>Azospirillum</taxon>
    </lineage>
</organism>
<dbReference type="OrthoDB" id="7306676at2"/>
<evidence type="ECO:0000313" key="2">
    <source>
        <dbReference type="EMBL" id="SMF64975.1"/>
    </source>
</evidence>
<proteinExistence type="predicted"/>
<evidence type="ECO:0000313" key="4">
    <source>
        <dbReference type="Proteomes" id="UP000509702"/>
    </source>
</evidence>
<dbReference type="KEGG" id="aoz:HUE56_09305"/>
<dbReference type="AlphaFoldDB" id="A0A1X7G6M8"/>
<dbReference type="EMBL" id="FXAK01000007">
    <property type="protein sequence ID" value="SMF64975.1"/>
    <property type="molecule type" value="Genomic_DNA"/>
</dbReference>
<protein>
    <submittedName>
        <fullName evidence="2">Uncharacterized protein</fullName>
    </submittedName>
</protein>
<gene>
    <name evidence="1" type="ORF">HUE56_09305</name>
    <name evidence="2" type="ORF">SAMN02982917_3367</name>
</gene>
<dbReference type="Proteomes" id="UP000192936">
    <property type="component" value="Unassembled WGS sequence"/>
</dbReference>
<evidence type="ECO:0000313" key="3">
    <source>
        <dbReference type="Proteomes" id="UP000192936"/>
    </source>
</evidence>
<reference evidence="2 3" key="1">
    <citation type="submission" date="2017-04" db="EMBL/GenBank/DDBJ databases">
        <authorList>
            <person name="Afonso C.L."/>
            <person name="Miller P.J."/>
            <person name="Scott M.A."/>
            <person name="Spackman E."/>
            <person name="Goraichik I."/>
            <person name="Dimitrov K.M."/>
            <person name="Suarez D.L."/>
            <person name="Swayne D.E."/>
        </authorList>
    </citation>
    <scope>NUCLEOTIDE SEQUENCE [LARGE SCALE GENOMIC DNA]</scope>
    <source>
        <strain evidence="2 3">A2P</strain>
    </source>
</reference>
<name>A0A1X7G6M8_9PROT</name>
<reference evidence="1 4" key="2">
    <citation type="submission" date="2020-06" db="EMBL/GenBank/DDBJ databases">
        <title>Complete genome of Azosprillum oryzae KACC14407.</title>
        <authorList>
            <person name="Kim M."/>
            <person name="Park Y.-J."/>
            <person name="Shin J.-H."/>
        </authorList>
    </citation>
    <scope>NUCLEOTIDE SEQUENCE [LARGE SCALE GENOMIC DNA]</scope>
    <source>
        <strain evidence="1 4">KACC 14407</strain>
    </source>
</reference>
<dbReference type="Proteomes" id="UP000509702">
    <property type="component" value="Chromosome"/>
</dbReference>
<evidence type="ECO:0000313" key="1">
    <source>
        <dbReference type="EMBL" id="QKS50741.1"/>
    </source>
</evidence>
<accession>A0A1X7G6M8</accession>
<sequence>MSTQHKQAMDAVLQAAAHDIVATLQERDVADRHSEEGDLVVLDVAILHAYRIFMRICEENGLDVDAGYFADLAADLAEEVSQDQDDYED</sequence>
<dbReference type="RefSeq" id="WP_085087355.1">
    <property type="nucleotide sequence ID" value="NZ_BSOV01000141.1"/>
</dbReference>
<keyword evidence="4" id="KW-1185">Reference proteome</keyword>